<accession>A0A4V0YZW4</accession>
<keyword evidence="2" id="KW-1185">Reference proteome</keyword>
<dbReference type="AlphaFoldDB" id="A0A4V0YZW4"/>
<proteinExistence type="predicted"/>
<dbReference type="EMBL" id="CP035758">
    <property type="protein sequence ID" value="QBD81131.1"/>
    <property type="molecule type" value="Genomic_DNA"/>
</dbReference>
<protein>
    <submittedName>
        <fullName evidence="1">Uncharacterized protein</fullName>
    </submittedName>
</protein>
<dbReference type="Proteomes" id="UP000290365">
    <property type="component" value="Chromosome"/>
</dbReference>
<reference evidence="1 2" key="1">
    <citation type="submission" date="2019-01" db="EMBL/GenBank/DDBJ databases">
        <title>Ktedonosporobacter rubrisoli SCAWS-G2.</title>
        <authorList>
            <person name="Huang Y."/>
            <person name="Yan B."/>
        </authorList>
    </citation>
    <scope>NUCLEOTIDE SEQUENCE [LARGE SCALE GENOMIC DNA]</scope>
    <source>
        <strain evidence="1 2">SCAWS-G2</strain>
    </source>
</reference>
<name>A0A4V0YZW4_KTERU</name>
<evidence type="ECO:0000313" key="1">
    <source>
        <dbReference type="EMBL" id="QBD81131.1"/>
    </source>
</evidence>
<dbReference type="RefSeq" id="WP_129892193.1">
    <property type="nucleotide sequence ID" value="NZ_CP035758.1"/>
</dbReference>
<dbReference type="OrthoDB" id="1248892at2"/>
<gene>
    <name evidence="1" type="ORF">EPA93_36230</name>
</gene>
<evidence type="ECO:0000313" key="2">
    <source>
        <dbReference type="Proteomes" id="UP000290365"/>
    </source>
</evidence>
<dbReference type="KEGG" id="kbs:EPA93_36230"/>
<sequence>MPETTQDIAYLRTLEQVATDYQHRPKLVRPGQALSTPQVYLKWYDLYPEAMPIEAQQAESARTFFRAELEAGRLALQNELGFIIHHRCSSVFIFYVCTWRNENELWETIYYRDENSPESFQRLEREAITPTYCVWVLGVVGHEMQAWTRYLYTQRDEAAKYAYTQDQLSGQV</sequence>
<organism evidence="1 2">
    <name type="scientific">Ktedonosporobacter rubrisoli</name>
    <dbReference type="NCBI Taxonomy" id="2509675"/>
    <lineage>
        <taxon>Bacteria</taxon>
        <taxon>Bacillati</taxon>
        <taxon>Chloroflexota</taxon>
        <taxon>Ktedonobacteria</taxon>
        <taxon>Ktedonobacterales</taxon>
        <taxon>Ktedonosporobacteraceae</taxon>
        <taxon>Ktedonosporobacter</taxon>
    </lineage>
</organism>